<dbReference type="SUPFAM" id="SSF53807">
    <property type="entry name" value="Helical backbone' metal receptor"/>
    <property type="match status" value="1"/>
</dbReference>
<dbReference type="PROSITE" id="PS51257">
    <property type="entry name" value="PROKAR_LIPOPROTEIN"/>
    <property type="match status" value="1"/>
</dbReference>
<gene>
    <name evidence="2" type="ORF">RU08_12950</name>
</gene>
<dbReference type="PROSITE" id="PS50983">
    <property type="entry name" value="FE_B12_PBP"/>
    <property type="match status" value="1"/>
</dbReference>
<evidence type="ECO:0000313" key="3">
    <source>
        <dbReference type="Proteomes" id="UP000032068"/>
    </source>
</evidence>
<dbReference type="GO" id="GO:0071281">
    <property type="term" value="P:cellular response to iron ion"/>
    <property type="evidence" value="ECO:0007669"/>
    <property type="project" value="TreeGrafter"/>
</dbReference>
<feature type="domain" description="Fe/B12 periplasmic-binding" evidence="1">
    <location>
        <begin position="117"/>
        <end position="394"/>
    </location>
</feature>
<organism evidence="2 3">
    <name type="scientific">Pseudomonas fulva</name>
    <dbReference type="NCBI Taxonomy" id="47880"/>
    <lineage>
        <taxon>Bacteria</taxon>
        <taxon>Pseudomonadati</taxon>
        <taxon>Pseudomonadota</taxon>
        <taxon>Gammaproteobacteria</taxon>
        <taxon>Pseudomonadales</taxon>
        <taxon>Pseudomonadaceae</taxon>
        <taxon>Pseudomonas</taxon>
    </lineage>
</organism>
<proteinExistence type="predicted"/>
<dbReference type="Gene3D" id="3.40.50.1980">
    <property type="entry name" value="Nitrogenase molybdenum iron protein domain"/>
    <property type="match status" value="2"/>
</dbReference>
<protein>
    <submittedName>
        <fullName evidence="2">Cobalamin ABC transporter substrate-binding protein</fullName>
    </submittedName>
</protein>
<dbReference type="InterPro" id="IPR050902">
    <property type="entry name" value="ABC_Transporter_SBP"/>
</dbReference>
<dbReference type="AlphaFoldDB" id="A0A0D0JWA4"/>
<evidence type="ECO:0000259" key="1">
    <source>
        <dbReference type="PROSITE" id="PS50983"/>
    </source>
</evidence>
<evidence type="ECO:0000313" key="2">
    <source>
        <dbReference type="EMBL" id="KIP99920.1"/>
    </source>
</evidence>
<reference evidence="2 3" key="1">
    <citation type="submission" date="2014-12" db="EMBL/GenBank/DDBJ databases">
        <title>16Stimator: statistical estimation of ribosomal gene copy numbers from draft genome assemblies.</title>
        <authorList>
            <person name="Perisin M.A."/>
            <person name="Vetter M."/>
            <person name="Gilbert J.A."/>
            <person name="Bergelson J."/>
        </authorList>
    </citation>
    <scope>NUCLEOTIDE SEQUENCE [LARGE SCALE GENOMIC DNA]</scope>
    <source>
        <strain evidence="2 3">MEJ086</strain>
    </source>
</reference>
<dbReference type="OrthoDB" id="9797850at2"/>
<dbReference type="PANTHER" id="PTHR30535">
    <property type="entry name" value="VITAMIN B12-BINDING PROTEIN"/>
    <property type="match status" value="1"/>
</dbReference>
<name>A0A0D0JWA4_9PSED</name>
<dbReference type="EMBL" id="JXQW01000031">
    <property type="protein sequence ID" value="KIP99920.1"/>
    <property type="molecule type" value="Genomic_DNA"/>
</dbReference>
<comment type="caution">
    <text evidence="2">The sequence shown here is derived from an EMBL/GenBank/DDBJ whole genome shotgun (WGS) entry which is preliminary data.</text>
</comment>
<dbReference type="PANTHER" id="PTHR30535:SF34">
    <property type="entry name" value="MOLYBDATE-BINDING PROTEIN MOLA"/>
    <property type="match status" value="1"/>
</dbReference>
<dbReference type="InterPro" id="IPR002491">
    <property type="entry name" value="ABC_transptr_periplasmic_BD"/>
</dbReference>
<dbReference type="Proteomes" id="UP000032068">
    <property type="component" value="Unassembled WGS sequence"/>
</dbReference>
<dbReference type="Pfam" id="PF01497">
    <property type="entry name" value="Peripla_BP_2"/>
    <property type="match status" value="1"/>
</dbReference>
<sequence>MKCKLALLSLMLLAGCERIETPVLEHYPSRTLGQTPAHNLDASCVADYHAGIDYFPERTEFAWSDQLSVEYSGHFKRVRFRPSVSTGETLDILLVQCGTPLPEHDAATVVIQVPIRRLATGNSAMLGAADELGIVNRLVGVDNVRTPTVESVRRRIAQGGIQELWGYAHANIEPIMAVRPDVFLSFYSAYPQFNLHPQLQRVGVRALPQADHLEGHPLGRAEWLKFLALLVNREAEANRRFAQVESEYLHWRDLAAQSTRKRPAVMAGFPSGRDSFEVFGALNQRAQLLADAGGEYVLSGLRKHGSLLQVSFEEAYLAGAEAPVWIGMQSGHASLAHMLEISPRTGWFASVRAGQVYAFDKDYIGAWASPAQDNSMTRPHLALAELVKVLHPELIQTPVPSTFLRRLP</sequence>
<accession>A0A0D0JWA4</accession>